<dbReference type="Proteomes" id="UP000053370">
    <property type="component" value="Unassembled WGS sequence"/>
</dbReference>
<dbReference type="GO" id="GO:0009247">
    <property type="term" value="P:glycolipid biosynthetic process"/>
    <property type="evidence" value="ECO:0007669"/>
    <property type="project" value="TreeGrafter"/>
</dbReference>
<dbReference type="RefSeq" id="WP_062280793.1">
    <property type="nucleotide sequence ID" value="NZ_DF968181.1"/>
</dbReference>
<accession>A0A0S7BR87</accession>
<dbReference type="InterPro" id="IPR000537">
    <property type="entry name" value="UbiA_prenyltransferase"/>
</dbReference>
<dbReference type="NCBIfam" id="NF008977">
    <property type="entry name" value="PRK12324.1-2"/>
    <property type="match status" value="1"/>
</dbReference>
<gene>
    <name evidence="6" type="ORF">ATC1_13804</name>
</gene>
<dbReference type="GO" id="GO:0005886">
    <property type="term" value="C:plasma membrane"/>
    <property type="evidence" value="ECO:0007669"/>
    <property type="project" value="TreeGrafter"/>
</dbReference>
<comment type="subcellular location">
    <subcellularLocation>
        <location evidence="1">Membrane</location>
        <topology evidence="1">Multi-pass membrane protein</topology>
    </subcellularLocation>
</comment>
<dbReference type="Pfam" id="PF01040">
    <property type="entry name" value="UbiA"/>
    <property type="match status" value="1"/>
</dbReference>
<organism evidence="6">
    <name type="scientific">Flexilinea flocculi</name>
    <dbReference type="NCBI Taxonomy" id="1678840"/>
    <lineage>
        <taxon>Bacteria</taxon>
        <taxon>Bacillati</taxon>
        <taxon>Chloroflexota</taxon>
        <taxon>Anaerolineae</taxon>
        <taxon>Anaerolineales</taxon>
        <taxon>Anaerolineaceae</taxon>
        <taxon>Flexilinea</taxon>
    </lineage>
</organism>
<feature type="transmembrane region" description="Helical" evidence="5">
    <location>
        <begin position="233"/>
        <end position="251"/>
    </location>
</feature>
<evidence type="ECO:0000313" key="6">
    <source>
        <dbReference type="EMBL" id="GAP40823.1"/>
    </source>
</evidence>
<evidence type="ECO:0000256" key="4">
    <source>
        <dbReference type="ARBA" id="ARBA00023136"/>
    </source>
</evidence>
<dbReference type="STRING" id="1678840.ATC1_13804"/>
<keyword evidence="3 5" id="KW-1133">Transmembrane helix</keyword>
<feature type="transmembrane region" description="Helical" evidence="5">
    <location>
        <begin position="272"/>
        <end position="288"/>
    </location>
</feature>
<evidence type="ECO:0000256" key="3">
    <source>
        <dbReference type="ARBA" id="ARBA00022989"/>
    </source>
</evidence>
<reference evidence="6" key="1">
    <citation type="journal article" date="2015" name="Genome Announc.">
        <title>Draft Genome Sequence of Anaerolineae Strain TC1, a Novel Isolate from a Methanogenic Wastewater Treatment System.</title>
        <authorList>
            <person name="Matsuura N."/>
            <person name="Tourlousse D.M."/>
            <person name="Sun L."/>
            <person name="Toyonaga M."/>
            <person name="Kuroda K."/>
            <person name="Ohashi A."/>
            <person name="Cruz R."/>
            <person name="Yamaguchi T."/>
            <person name="Sekiguchi Y."/>
        </authorList>
    </citation>
    <scope>NUCLEOTIDE SEQUENCE [LARGE SCALE GENOMIC DNA]</scope>
    <source>
        <strain evidence="6">TC1</strain>
    </source>
</reference>
<dbReference type="OrthoDB" id="9803632at2"/>
<keyword evidence="7" id="KW-1185">Reference proteome</keyword>
<feature type="transmembrane region" description="Helical" evidence="5">
    <location>
        <begin position="199"/>
        <end position="221"/>
    </location>
</feature>
<dbReference type="Gene3D" id="1.10.357.140">
    <property type="entry name" value="UbiA prenyltransferase"/>
    <property type="match status" value="1"/>
</dbReference>
<feature type="transmembrane region" description="Helical" evidence="5">
    <location>
        <begin position="161"/>
        <end position="178"/>
    </location>
</feature>
<dbReference type="NCBIfam" id="NF008978">
    <property type="entry name" value="PRK12324.1-4"/>
    <property type="match status" value="1"/>
</dbReference>
<keyword evidence="6" id="KW-0808">Transferase</keyword>
<proteinExistence type="predicted"/>
<keyword evidence="2 5" id="KW-0812">Transmembrane</keyword>
<evidence type="ECO:0000256" key="5">
    <source>
        <dbReference type="SAM" id="Phobius"/>
    </source>
</evidence>
<feature type="transmembrane region" description="Helical" evidence="5">
    <location>
        <begin position="36"/>
        <end position="57"/>
    </location>
</feature>
<protein>
    <submittedName>
        <fullName evidence="6">4-hydroxybenzoate polyprenyltransferase</fullName>
    </submittedName>
</protein>
<dbReference type="PANTHER" id="PTHR11048">
    <property type="entry name" value="PRENYLTRANSFERASES"/>
    <property type="match status" value="1"/>
</dbReference>
<sequence length="289" mass="32854">MRKNPYIRALRIRQWPKNGFILAPLVFDGQLTNFPALLKTFAGLLLLCIISSGIYVFNDINDVESDRAHPRKKFRPIAAGEIPIRKAWGYAAALILFSLICAWILDREFFLILCAIILINVIYTRAVKHLPIIDVMTIGLLFILRVAAGASLVIVKIFSPWIYIITFMLALYLGFGKRRAELAMLADHENLTRPVLDGYSLPLLDQLITIVSSVTIIGYTLYTFSGPTLPENYQMMITIPFVIYGIFRYHYLIQIKHTGGAPEEVLFSDRPLQVTIFLYGLTVIYAMYL</sequence>
<dbReference type="AlphaFoldDB" id="A0A0S7BR87"/>
<dbReference type="InterPro" id="IPR039653">
    <property type="entry name" value="Prenyltransferase"/>
</dbReference>
<keyword evidence="4 5" id="KW-0472">Membrane</keyword>
<dbReference type="GO" id="GO:0016765">
    <property type="term" value="F:transferase activity, transferring alkyl or aryl (other than methyl) groups"/>
    <property type="evidence" value="ECO:0007669"/>
    <property type="project" value="InterPro"/>
</dbReference>
<dbReference type="CDD" id="cd13963">
    <property type="entry name" value="PT_UbiA_2"/>
    <property type="match status" value="1"/>
</dbReference>
<name>A0A0S7BR87_9CHLR</name>
<dbReference type="PANTHER" id="PTHR11048:SF5">
    <property type="entry name" value="DECAPRENYL-PHOSPHATE PHOSPHORIBOSYLTRANSFERASE"/>
    <property type="match status" value="1"/>
</dbReference>
<feature type="transmembrane region" description="Helical" evidence="5">
    <location>
        <begin position="90"/>
        <end position="123"/>
    </location>
</feature>
<dbReference type="EMBL" id="DF968181">
    <property type="protein sequence ID" value="GAP40823.1"/>
    <property type="molecule type" value="Genomic_DNA"/>
</dbReference>
<evidence type="ECO:0000313" key="7">
    <source>
        <dbReference type="Proteomes" id="UP000053370"/>
    </source>
</evidence>
<evidence type="ECO:0000256" key="1">
    <source>
        <dbReference type="ARBA" id="ARBA00004141"/>
    </source>
</evidence>
<dbReference type="InterPro" id="IPR044878">
    <property type="entry name" value="UbiA_sf"/>
</dbReference>
<evidence type="ECO:0000256" key="2">
    <source>
        <dbReference type="ARBA" id="ARBA00022692"/>
    </source>
</evidence>
<feature type="transmembrane region" description="Helical" evidence="5">
    <location>
        <begin position="135"/>
        <end position="155"/>
    </location>
</feature>